<dbReference type="AlphaFoldDB" id="A0A9P6A2A0"/>
<evidence type="ECO:0000256" key="1">
    <source>
        <dbReference type="SAM" id="MobiDB-lite"/>
    </source>
</evidence>
<keyword evidence="2" id="KW-1133">Transmembrane helix</keyword>
<protein>
    <submittedName>
        <fullName evidence="3">Uncharacterized protein</fullName>
    </submittedName>
</protein>
<feature type="compositionally biased region" description="Low complexity" evidence="1">
    <location>
        <begin position="1"/>
        <end position="25"/>
    </location>
</feature>
<feature type="compositionally biased region" description="Polar residues" evidence="1">
    <location>
        <begin position="47"/>
        <end position="57"/>
    </location>
</feature>
<comment type="caution">
    <text evidence="3">The sequence shown here is derived from an EMBL/GenBank/DDBJ whole genome shotgun (WGS) entry which is preliminary data.</text>
</comment>
<reference evidence="3" key="1">
    <citation type="submission" date="2020-11" db="EMBL/GenBank/DDBJ databases">
        <authorList>
            <consortium name="DOE Joint Genome Institute"/>
            <person name="Ahrendt S."/>
            <person name="Riley R."/>
            <person name="Andreopoulos W."/>
            <person name="Labutti K."/>
            <person name="Pangilinan J."/>
            <person name="Ruiz-Duenas F.J."/>
            <person name="Barrasa J.M."/>
            <person name="Sanchez-Garcia M."/>
            <person name="Camarero S."/>
            <person name="Miyauchi S."/>
            <person name="Serrano A."/>
            <person name="Linde D."/>
            <person name="Babiker R."/>
            <person name="Drula E."/>
            <person name="Ayuso-Fernandez I."/>
            <person name="Pacheco R."/>
            <person name="Padilla G."/>
            <person name="Ferreira P."/>
            <person name="Barriuso J."/>
            <person name="Kellner H."/>
            <person name="Castanera R."/>
            <person name="Alfaro M."/>
            <person name="Ramirez L."/>
            <person name="Pisabarro A.G."/>
            <person name="Kuo A."/>
            <person name="Tritt A."/>
            <person name="Lipzen A."/>
            <person name="He G."/>
            <person name="Yan M."/>
            <person name="Ng V."/>
            <person name="Cullen D."/>
            <person name="Martin F."/>
            <person name="Rosso M.-N."/>
            <person name="Henrissat B."/>
            <person name="Hibbett D."/>
            <person name="Martinez A.T."/>
            <person name="Grigoriev I.V."/>
        </authorList>
    </citation>
    <scope>NUCLEOTIDE SEQUENCE</scope>
    <source>
        <strain evidence="3">ATCC 90797</strain>
    </source>
</reference>
<sequence>MPVINTTTTATCNTNTNSHTNGPRTPLTPPPSYSLSTHAHPIDASQPPFNLSLPSPLTSATRYSTSASTATTSPVNTSNASASTRPSRPKLTLRLDSIPEYAPLSIVSSSYPYTPSSYTPYPPSASSSYNSYPSFSLNLGVEESPLGALTPLTPMTPRTPGGRWFDPVQPSDNQRQSSERDGVSEADSSTPFDARVIPNNANANSAPYTDGDANQGGMNSGKGKQRASTGEDNDKEYVDGDCGICFEEAVRPTLTPCCARVFCAEHLDEVGPPFLILFVLFFCCEGFFFSFACDSFWGFGDLGVFECVFFGEGVGFGIWDLGFWDEGDMDTDCWVASNGL</sequence>
<dbReference type="Proteomes" id="UP000807025">
    <property type="component" value="Unassembled WGS sequence"/>
</dbReference>
<feature type="compositionally biased region" description="Low complexity" evidence="1">
    <location>
        <begin position="149"/>
        <end position="163"/>
    </location>
</feature>
<evidence type="ECO:0000256" key="2">
    <source>
        <dbReference type="SAM" id="Phobius"/>
    </source>
</evidence>
<feature type="region of interest" description="Disordered" evidence="1">
    <location>
        <begin position="148"/>
        <end position="234"/>
    </location>
</feature>
<evidence type="ECO:0000313" key="4">
    <source>
        <dbReference type="Proteomes" id="UP000807025"/>
    </source>
</evidence>
<feature type="transmembrane region" description="Helical" evidence="2">
    <location>
        <begin position="274"/>
        <end position="293"/>
    </location>
</feature>
<accession>A0A9P6A2A0</accession>
<keyword evidence="2" id="KW-0812">Transmembrane</keyword>
<proteinExistence type="predicted"/>
<evidence type="ECO:0000313" key="3">
    <source>
        <dbReference type="EMBL" id="KAF9495961.1"/>
    </source>
</evidence>
<feature type="compositionally biased region" description="Low complexity" evidence="1">
    <location>
        <begin position="58"/>
        <end position="84"/>
    </location>
</feature>
<dbReference type="OrthoDB" id="6270329at2759"/>
<organism evidence="3 4">
    <name type="scientific">Pleurotus eryngii</name>
    <name type="common">Boletus of the steppes</name>
    <dbReference type="NCBI Taxonomy" id="5323"/>
    <lineage>
        <taxon>Eukaryota</taxon>
        <taxon>Fungi</taxon>
        <taxon>Dikarya</taxon>
        <taxon>Basidiomycota</taxon>
        <taxon>Agaricomycotina</taxon>
        <taxon>Agaricomycetes</taxon>
        <taxon>Agaricomycetidae</taxon>
        <taxon>Agaricales</taxon>
        <taxon>Pleurotineae</taxon>
        <taxon>Pleurotaceae</taxon>
        <taxon>Pleurotus</taxon>
    </lineage>
</organism>
<name>A0A9P6A2A0_PLEER</name>
<gene>
    <name evidence="3" type="ORF">BDN71DRAFT_1446894</name>
</gene>
<keyword evidence="2" id="KW-0472">Membrane</keyword>
<dbReference type="EMBL" id="MU154557">
    <property type="protein sequence ID" value="KAF9495961.1"/>
    <property type="molecule type" value="Genomic_DNA"/>
</dbReference>
<keyword evidence="4" id="KW-1185">Reference proteome</keyword>
<feature type="region of interest" description="Disordered" evidence="1">
    <location>
        <begin position="1"/>
        <end position="90"/>
    </location>
</feature>